<evidence type="ECO:0008006" key="3">
    <source>
        <dbReference type="Google" id="ProtNLM"/>
    </source>
</evidence>
<keyword evidence="2" id="KW-1185">Reference proteome</keyword>
<proteinExistence type="predicted"/>
<name>A0ABT6YFB5_9BACT</name>
<reference evidence="1 2" key="1">
    <citation type="submission" date="2023-05" db="EMBL/GenBank/DDBJ databases">
        <title>Novel species of genus Flectobacillus isolated from stream in China.</title>
        <authorList>
            <person name="Lu H."/>
        </authorList>
    </citation>
    <scope>NUCLEOTIDE SEQUENCE [LARGE SCALE GENOMIC DNA]</scope>
    <source>
        <strain evidence="1 2">KCTC 42575</strain>
    </source>
</reference>
<dbReference type="Proteomes" id="UP001236507">
    <property type="component" value="Unassembled WGS sequence"/>
</dbReference>
<protein>
    <recommendedName>
        <fullName evidence="3">Lipoprotein</fullName>
    </recommendedName>
</protein>
<dbReference type="PROSITE" id="PS51257">
    <property type="entry name" value="PROKAR_LIPOPROTEIN"/>
    <property type="match status" value="1"/>
</dbReference>
<evidence type="ECO:0000313" key="2">
    <source>
        <dbReference type="Proteomes" id="UP001236507"/>
    </source>
</evidence>
<organism evidence="1 2">
    <name type="scientific">Flectobacillus roseus</name>
    <dbReference type="NCBI Taxonomy" id="502259"/>
    <lineage>
        <taxon>Bacteria</taxon>
        <taxon>Pseudomonadati</taxon>
        <taxon>Bacteroidota</taxon>
        <taxon>Cytophagia</taxon>
        <taxon>Cytophagales</taxon>
        <taxon>Flectobacillaceae</taxon>
        <taxon>Flectobacillus</taxon>
    </lineage>
</organism>
<accession>A0ABT6YFB5</accession>
<dbReference type="RefSeq" id="WP_283346548.1">
    <property type="nucleotide sequence ID" value="NZ_JASHIF010000027.1"/>
</dbReference>
<evidence type="ECO:0000313" key="1">
    <source>
        <dbReference type="EMBL" id="MDI9862280.1"/>
    </source>
</evidence>
<gene>
    <name evidence="1" type="ORF">QM524_23860</name>
</gene>
<sequence>MKQTILILLTSTLLLSCGQGKSNRSNNLDTTVKQTVNTPTATTEVSTLTVQENNLQYSNDVSTLGIGLIIPPSQFDVFNDSLLTDKLTSKDMYSEDGSNSTISSLFYKPDYGIMHFVCVAQTAKAYKVVVNNSQLKYLPKVNSYEFKTWDQYILESFGIRRLTSETDEPTPKLPLRQDPNDNAKTLTIPNELEMFCPIEVKGDWVKVKYDCFYNEDNNPHEGMPCQTYIDKCKNPLTGWLKWRQDNKLLIDIFLMP</sequence>
<comment type="caution">
    <text evidence="1">The sequence shown here is derived from an EMBL/GenBank/DDBJ whole genome shotgun (WGS) entry which is preliminary data.</text>
</comment>
<dbReference type="EMBL" id="JASHIF010000027">
    <property type="protein sequence ID" value="MDI9862280.1"/>
    <property type="molecule type" value="Genomic_DNA"/>
</dbReference>